<evidence type="ECO:0000313" key="2">
    <source>
        <dbReference type="Proteomes" id="UP000001296"/>
    </source>
</evidence>
<sequence>MGAAFTSFGEFVNKRGLPHYGLFLKGAAFIWKSPGNWYAGVKASIVGTRRLFERRYEVPAHTYMRAAVAAGGMLAKGYSEADVREVYTYLLANPGSDVSVIGPKGGSEGMGIYEKYAMEIGANYLPSEGWTKEKNRAYIEGIIERGMWYCSQGDLIHP</sequence>
<gene>
    <name evidence="1" type="ordered locus">STHERM_c00690</name>
</gene>
<reference key="1">
    <citation type="submission" date="2009-08" db="EMBL/GenBank/DDBJ databases">
        <title>The genome sequence of Spirochaeta thermophila DSM6192.</title>
        <authorList>
            <person name="Angelov A."/>
            <person name="Mientus M."/>
            <person name="Wittenberg S."/>
            <person name="Lehmann R."/>
            <person name="Liesegang H."/>
            <person name="Daniel R."/>
            <person name="Liebl W."/>
        </authorList>
    </citation>
    <scope>NUCLEOTIDE SEQUENCE</scope>
    <source>
        <strain>DSM 6192</strain>
    </source>
</reference>
<dbReference type="HOGENOM" id="CLU_1668313_0_0_12"/>
<dbReference type="AlphaFoldDB" id="E0RTY9"/>
<reference evidence="1 2" key="2">
    <citation type="journal article" date="2010" name="J. Bacteriol.">
        <title>Genome sequence of the polysaccharide-degrading, thermophilic anaerobe Spirochaeta thermophila DSM 6192.</title>
        <authorList>
            <person name="Angelov A."/>
            <person name="Liebl S."/>
            <person name="Ballschmiter M."/>
            <person name="Bomeke M."/>
            <person name="Lehmann R."/>
            <person name="Liesegang H."/>
            <person name="Daniel R."/>
            <person name="Liebl W."/>
        </authorList>
    </citation>
    <scope>NUCLEOTIDE SEQUENCE [LARGE SCALE GENOMIC DNA]</scope>
    <source>
        <strain evidence="2">ATCC 49972 / DSM 6192 / RI 19.B1</strain>
    </source>
</reference>
<dbReference type="PaxDb" id="665571-STHERM_c00690"/>
<evidence type="ECO:0000313" key="1">
    <source>
        <dbReference type="EMBL" id="ADN01045.1"/>
    </source>
</evidence>
<protein>
    <submittedName>
        <fullName evidence="1">Uncharacterized protein</fullName>
    </submittedName>
</protein>
<dbReference type="EMBL" id="CP001698">
    <property type="protein sequence ID" value="ADN01045.1"/>
    <property type="molecule type" value="Genomic_DNA"/>
</dbReference>
<dbReference type="KEGG" id="sta:STHERM_c00690"/>
<dbReference type="Proteomes" id="UP000001296">
    <property type="component" value="Chromosome"/>
</dbReference>
<organism evidence="1 2">
    <name type="scientific">Winmispira thermophila (strain ATCC 49972 / DSM 6192 / RI 19.B1)</name>
    <name type="common">Spirochaeta thermophila</name>
    <dbReference type="NCBI Taxonomy" id="665571"/>
    <lineage>
        <taxon>Bacteria</taxon>
        <taxon>Pseudomonadati</taxon>
        <taxon>Spirochaetota</taxon>
        <taxon>Spirochaetia</taxon>
        <taxon>Winmispirales</taxon>
        <taxon>Winmispiraceae</taxon>
        <taxon>Winmispira</taxon>
    </lineage>
</organism>
<name>E0RTY9_WINT6</name>
<proteinExistence type="predicted"/>
<accession>E0RTY9</accession>